<dbReference type="EMBL" id="CP011266">
    <property type="protein sequence ID" value="ALT68012.1"/>
    <property type="molecule type" value="Genomic_DNA"/>
</dbReference>
<dbReference type="RefSeq" id="WP_058738370.1">
    <property type="nucleotide sequence ID" value="NZ_CP011266.1"/>
</dbReference>
<dbReference type="Proteomes" id="UP000067738">
    <property type="component" value="Chromosome"/>
</dbReference>
<gene>
    <name evidence="1" type="ORF">sm9_0203</name>
</gene>
<dbReference type="PATRIC" id="fig|230361.4.peg.205"/>
<dbReference type="OrthoDB" id="82273at2157"/>
<evidence type="ECO:0000313" key="2">
    <source>
        <dbReference type="Proteomes" id="UP000067738"/>
    </source>
</evidence>
<name>A0A0U3CHI2_9EURY</name>
<reference evidence="1 2" key="1">
    <citation type="submission" date="2015-04" db="EMBL/GenBank/DDBJ databases">
        <title>The complete genome sequence of the rumen methanogen Methanobrevibacter millerae SM9.</title>
        <authorList>
            <person name="Leahy S.C."/>
            <person name="Kelly W.J."/>
            <person name="Pacheco D.M."/>
            <person name="Li D."/>
            <person name="Altermann E."/>
            <person name="Attwood G.T."/>
        </authorList>
    </citation>
    <scope>NUCLEOTIDE SEQUENCE [LARGE SCALE GENOMIC DNA]</scope>
    <source>
        <strain evidence="1 2">SM9</strain>
    </source>
</reference>
<dbReference type="GeneID" id="26735185"/>
<evidence type="ECO:0000313" key="1">
    <source>
        <dbReference type="EMBL" id="ALT68012.1"/>
    </source>
</evidence>
<proteinExistence type="predicted"/>
<dbReference type="KEGG" id="mmil:sm9_0203"/>
<organism evidence="1 2">
    <name type="scientific">Methanobrevibacter millerae</name>
    <dbReference type="NCBI Taxonomy" id="230361"/>
    <lineage>
        <taxon>Archaea</taxon>
        <taxon>Methanobacteriati</taxon>
        <taxon>Methanobacteriota</taxon>
        <taxon>Methanomada group</taxon>
        <taxon>Methanobacteria</taxon>
        <taxon>Methanobacteriales</taxon>
        <taxon>Methanobacteriaceae</taxon>
        <taxon>Methanobrevibacter</taxon>
    </lineage>
</organism>
<dbReference type="AlphaFoldDB" id="A0A0U3CHI2"/>
<sequence length="108" mass="12420">MANGISYDDVMEYDHLFTMAPAFILKMMASTNSNLVSKFKSTVQYYMDGLTGEQKNKLDIILGSDIDDLQRVMDESYRKTGKEQYKILADSNNAEFIEKNLSELRQMI</sequence>
<keyword evidence="2" id="KW-1185">Reference proteome</keyword>
<protein>
    <submittedName>
        <fullName evidence="1">Uncharacterized protein</fullName>
    </submittedName>
</protein>
<accession>A0A0U3CHI2</accession>